<dbReference type="GO" id="GO:0032259">
    <property type="term" value="P:methylation"/>
    <property type="evidence" value="ECO:0007669"/>
    <property type="project" value="UniProtKB-KW"/>
</dbReference>
<dbReference type="GO" id="GO:0008168">
    <property type="term" value="F:methyltransferase activity"/>
    <property type="evidence" value="ECO:0007669"/>
    <property type="project" value="UniProtKB-KW"/>
</dbReference>
<organism evidence="3 4">
    <name type="scientific">Saccharopolyspora cebuensis</name>
    <dbReference type="NCBI Taxonomy" id="418759"/>
    <lineage>
        <taxon>Bacteria</taxon>
        <taxon>Bacillati</taxon>
        <taxon>Actinomycetota</taxon>
        <taxon>Actinomycetes</taxon>
        <taxon>Pseudonocardiales</taxon>
        <taxon>Pseudonocardiaceae</taxon>
        <taxon>Saccharopolyspora</taxon>
    </lineage>
</organism>
<keyword evidence="3" id="KW-0808">Transferase</keyword>
<comment type="caution">
    <text evidence="3">The sequence shown here is derived from an EMBL/GenBank/DDBJ whole genome shotgun (WGS) entry which is preliminary data.</text>
</comment>
<protein>
    <submittedName>
        <fullName evidence="3">FkbM family methyltransferase</fullName>
    </submittedName>
</protein>
<dbReference type="Proteomes" id="UP001564626">
    <property type="component" value="Unassembled WGS sequence"/>
</dbReference>
<feature type="coiled-coil region" evidence="1">
    <location>
        <begin position="817"/>
        <end position="899"/>
    </location>
</feature>
<accession>A0ABV4CFD5</accession>
<sequence length="1194" mass="127102">MTDSQAHHDPTAPGDPTEPQWPAEAPDAPGSLTGCTVATRDQLPAARVLRDSFLQQHPTAEFGLLLVDETAHEPDCLSPGAVGVPAEEFARLAMACTSEQLRDVLRPRLLRHLLAGAGTVVQFEPWVQVFAPLDEPLRGSGQPVTLVPRVLAPLPVDGLRPDATDLAEEGTFDPAVFAVHTGAEELLNTTIDRLSADPTGAAGLLDVAISLVDHHVVRDPGVGLSAWNATERALVVSRDGAHTANGLPLRTVHFEGFQPQRPWLLSTGYADRPRVLLSEQPGLAGLCAGYRNALVAAGYTREQPHPYDFLPDGTALPEELRREYAAAWSAGQAPPSPFESADEFLEWACAPGDDRQRAAGGSRWTAAVWAEDPVLRRDHPEPFGEHAVAFHEWCVGVGIASGRVPAAAVHRQSDHRAALVDQLGVAVLGGGRLAEAVRTAVRASGLPTADTAYYPVVLRCEPGIPVPTGRHLIDVRPSVAERPSAAVAETWVLSESSRAAARRTGAVARVLPVAAVDHDPVDLPTRKAARARFGISEEYVVAAAVDHAVERTDNAVGLVSAFLAAFPDRDDVRLLIAVSGADDHPEAAERLRLATAADQRVLLVEEDLDVDVLAGAADCVLSLHRDGGDHHVLRLLDVATSGVPVIAGEHGGVAELLGARGAVLVACQGPGEPDIDAAAVALRGAADDPDGTAEFAASAREHLLATHTVAAAGEKLRERVEHAYRNWRTQWAQERHGHLDDPLRPLLVARHALHRTPDVGVGSRNSMAPALRKAVLRALSHYDEHIRDVLRALIDGVEQTAAELLSRQHDVDGGGDLDGMRGELGRLQQRQEQLHAQLLGTDDGMVRARADLADQHRRLRELEQEPGGSDRIDALAQRIDSLTGAVERIVDRVDALERDGGRALEAGVRSAAADAGAALHRTDVLRRVLLREHQRSSGAEDATTAPVLCDAGLLRFPADDAAMLPWLSSHSAWDAEVSALIDSLLEPDGVFLDVGSYVGYQAVRVLSRFGPRGGVVAVEPGARSRELLRHNVEVNVPAEWARGLVVVDGAAWDAGRELVAAPSAAGGVDVAESGSGAAVRGLRLDEELEARGVADAARLSVVHVNVGGRIHRVLRGLDRLLERDRPSVVGTFTPSAITEMGDDPATALDDIVARGYELVPVGRTRTVSPADLLEAVNATGTTSTVKLWLRPTSR</sequence>
<dbReference type="EMBL" id="JBGEHV010000014">
    <property type="protein sequence ID" value="MEY8039814.1"/>
    <property type="molecule type" value="Genomic_DNA"/>
</dbReference>
<evidence type="ECO:0000256" key="2">
    <source>
        <dbReference type="SAM" id="MobiDB-lite"/>
    </source>
</evidence>
<feature type="region of interest" description="Disordered" evidence="2">
    <location>
        <begin position="1"/>
        <end position="34"/>
    </location>
</feature>
<evidence type="ECO:0000313" key="4">
    <source>
        <dbReference type="Proteomes" id="UP001564626"/>
    </source>
</evidence>
<keyword evidence="4" id="KW-1185">Reference proteome</keyword>
<dbReference type="Gene3D" id="3.40.50.2000">
    <property type="entry name" value="Glycogen Phosphorylase B"/>
    <property type="match status" value="1"/>
</dbReference>
<dbReference type="SUPFAM" id="SSF53756">
    <property type="entry name" value="UDP-Glycosyltransferase/glycogen phosphorylase"/>
    <property type="match status" value="1"/>
</dbReference>
<dbReference type="RefSeq" id="WP_345365032.1">
    <property type="nucleotide sequence ID" value="NZ_BAABII010000012.1"/>
</dbReference>
<reference evidence="3 4" key="1">
    <citation type="submission" date="2024-08" db="EMBL/GenBank/DDBJ databases">
        <title>Genome mining of Saccharopolyspora cebuensis PGLac3 from Nigerian medicinal plant.</title>
        <authorList>
            <person name="Ezeobiora C.E."/>
            <person name="Igbokwe N.H."/>
            <person name="Amin D.H."/>
            <person name="Mendie U.E."/>
        </authorList>
    </citation>
    <scope>NUCLEOTIDE SEQUENCE [LARGE SCALE GENOMIC DNA]</scope>
    <source>
        <strain evidence="3 4">PGLac3</strain>
    </source>
</reference>
<evidence type="ECO:0000313" key="3">
    <source>
        <dbReference type="EMBL" id="MEY8039814.1"/>
    </source>
</evidence>
<feature type="compositionally biased region" description="Basic and acidic residues" evidence="2">
    <location>
        <begin position="1"/>
        <end position="10"/>
    </location>
</feature>
<evidence type="ECO:0000256" key="1">
    <source>
        <dbReference type="SAM" id="Coils"/>
    </source>
</evidence>
<dbReference type="Gene3D" id="3.40.50.150">
    <property type="entry name" value="Vaccinia Virus protein VP39"/>
    <property type="match status" value="1"/>
</dbReference>
<keyword evidence="1" id="KW-0175">Coiled coil</keyword>
<gene>
    <name evidence="3" type="ORF">AB8O55_10440</name>
</gene>
<name>A0ABV4CFD5_9PSEU</name>
<dbReference type="SUPFAM" id="SSF53335">
    <property type="entry name" value="S-adenosyl-L-methionine-dependent methyltransferases"/>
    <property type="match status" value="1"/>
</dbReference>
<dbReference type="InterPro" id="IPR029063">
    <property type="entry name" value="SAM-dependent_MTases_sf"/>
</dbReference>
<proteinExistence type="predicted"/>
<keyword evidence="3" id="KW-0489">Methyltransferase</keyword>